<proteinExistence type="predicted"/>
<dbReference type="Gene3D" id="4.10.60.10">
    <property type="entry name" value="Zinc finger, CCHC-type"/>
    <property type="match status" value="1"/>
</dbReference>
<name>A0ABD2LAS3_9BILA</name>
<reference evidence="3 4" key="1">
    <citation type="submission" date="2024-10" db="EMBL/GenBank/DDBJ databases">
        <authorList>
            <person name="Kim D."/>
        </authorList>
    </citation>
    <scope>NUCLEOTIDE SEQUENCE [LARGE SCALE GENOMIC DNA]</scope>
    <source>
        <strain evidence="3">BH-2024</strain>
    </source>
</reference>
<gene>
    <name evidence="3" type="ORF">niasHT_012120</name>
</gene>
<dbReference type="Pfam" id="PF00098">
    <property type="entry name" value="zf-CCHC"/>
    <property type="match status" value="2"/>
</dbReference>
<evidence type="ECO:0000313" key="4">
    <source>
        <dbReference type="Proteomes" id="UP001620626"/>
    </source>
</evidence>
<sequence>MCLSALFINGLKKRNSIRAELIKKGVKEMKFKDAVETAVLLEQSELDAEQMDGHKNAEVAKFFAPNRGRKSIAPTQQLQCHRCGRNGHRNNECPNNDSKCRKCGNVGHWAAMCKTKQGSNLPKGKGSQYTRSTLNAKRHTTLEHWPSLKKSNRFLCHQQ</sequence>
<dbReference type="InterPro" id="IPR001878">
    <property type="entry name" value="Znf_CCHC"/>
</dbReference>
<dbReference type="InterPro" id="IPR036875">
    <property type="entry name" value="Znf_CCHC_sf"/>
</dbReference>
<evidence type="ECO:0000256" key="1">
    <source>
        <dbReference type="PROSITE-ProRule" id="PRU00047"/>
    </source>
</evidence>
<accession>A0ABD2LAS3</accession>
<protein>
    <recommendedName>
        <fullName evidence="2">CCHC-type domain-containing protein</fullName>
    </recommendedName>
</protein>
<keyword evidence="1" id="KW-0862">Zinc</keyword>
<keyword evidence="4" id="KW-1185">Reference proteome</keyword>
<keyword evidence="1" id="KW-0863">Zinc-finger</keyword>
<dbReference type="AlphaFoldDB" id="A0ABD2LAS3"/>
<evidence type="ECO:0000313" key="3">
    <source>
        <dbReference type="EMBL" id="KAL3112151.1"/>
    </source>
</evidence>
<comment type="caution">
    <text evidence="3">The sequence shown here is derived from an EMBL/GenBank/DDBJ whole genome shotgun (WGS) entry which is preliminary data.</text>
</comment>
<feature type="domain" description="CCHC-type" evidence="2">
    <location>
        <begin position="80"/>
        <end position="95"/>
    </location>
</feature>
<dbReference type="GO" id="GO:0008270">
    <property type="term" value="F:zinc ion binding"/>
    <property type="evidence" value="ECO:0007669"/>
    <property type="project" value="UniProtKB-KW"/>
</dbReference>
<dbReference type="SMART" id="SM00343">
    <property type="entry name" value="ZnF_C2HC"/>
    <property type="match status" value="2"/>
</dbReference>
<keyword evidence="1" id="KW-0479">Metal-binding</keyword>
<organism evidence="3 4">
    <name type="scientific">Heterodera trifolii</name>
    <dbReference type="NCBI Taxonomy" id="157864"/>
    <lineage>
        <taxon>Eukaryota</taxon>
        <taxon>Metazoa</taxon>
        <taxon>Ecdysozoa</taxon>
        <taxon>Nematoda</taxon>
        <taxon>Chromadorea</taxon>
        <taxon>Rhabditida</taxon>
        <taxon>Tylenchina</taxon>
        <taxon>Tylenchomorpha</taxon>
        <taxon>Tylenchoidea</taxon>
        <taxon>Heteroderidae</taxon>
        <taxon>Heteroderinae</taxon>
        <taxon>Heterodera</taxon>
    </lineage>
</organism>
<dbReference type="SUPFAM" id="SSF57756">
    <property type="entry name" value="Retrovirus zinc finger-like domains"/>
    <property type="match status" value="1"/>
</dbReference>
<dbReference type="EMBL" id="JBICBT010000480">
    <property type="protein sequence ID" value="KAL3112151.1"/>
    <property type="molecule type" value="Genomic_DNA"/>
</dbReference>
<evidence type="ECO:0000259" key="2">
    <source>
        <dbReference type="PROSITE" id="PS50158"/>
    </source>
</evidence>
<dbReference type="PROSITE" id="PS50158">
    <property type="entry name" value="ZF_CCHC"/>
    <property type="match status" value="1"/>
</dbReference>
<dbReference type="GO" id="GO:0019899">
    <property type="term" value="F:enzyme binding"/>
    <property type="evidence" value="ECO:0007669"/>
    <property type="project" value="UniProtKB-ARBA"/>
</dbReference>
<dbReference type="Proteomes" id="UP001620626">
    <property type="component" value="Unassembled WGS sequence"/>
</dbReference>